<feature type="compositionally biased region" description="Low complexity" evidence="4">
    <location>
        <begin position="86"/>
        <end position="101"/>
    </location>
</feature>
<keyword evidence="2 3" id="KW-0067">ATP-binding</keyword>
<dbReference type="Gene3D" id="1.10.510.10">
    <property type="entry name" value="Transferase(Phosphotransferase) domain 1"/>
    <property type="match status" value="1"/>
</dbReference>
<feature type="region of interest" description="Disordered" evidence="4">
    <location>
        <begin position="955"/>
        <end position="1091"/>
    </location>
</feature>
<dbReference type="PROSITE" id="PS00107">
    <property type="entry name" value="PROTEIN_KINASE_ATP"/>
    <property type="match status" value="1"/>
</dbReference>
<accession>A0A0P1BKK5</accession>
<dbReference type="PROSITE" id="PS50011">
    <property type="entry name" value="PROTEIN_KINASE_DOM"/>
    <property type="match status" value="1"/>
</dbReference>
<dbReference type="EMBL" id="CCYA01000391">
    <property type="protein sequence ID" value="CEH16713.1"/>
    <property type="molecule type" value="Genomic_DNA"/>
</dbReference>
<feature type="compositionally biased region" description="Low complexity" evidence="4">
    <location>
        <begin position="975"/>
        <end position="990"/>
    </location>
</feature>
<feature type="region of interest" description="Disordered" evidence="4">
    <location>
        <begin position="719"/>
        <end position="764"/>
    </location>
</feature>
<feature type="compositionally biased region" description="Low complexity" evidence="4">
    <location>
        <begin position="1022"/>
        <end position="1031"/>
    </location>
</feature>
<keyword evidence="6" id="KW-0418">Kinase</keyword>
<evidence type="ECO:0000256" key="2">
    <source>
        <dbReference type="ARBA" id="ARBA00022840"/>
    </source>
</evidence>
<feature type="compositionally biased region" description="Low complexity" evidence="4">
    <location>
        <begin position="117"/>
        <end position="148"/>
    </location>
</feature>
<feature type="compositionally biased region" description="Polar residues" evidence="4">
    <location>
        <begin position="726"/>
        <end position="737"/>
    </location>
</feature>
<feature type="region of interest" description="Disordered" evidence="4">
    <location>
        <begin position="1"/>
        <end position="231"/>
    </location>
</feature>
<feature type="compositionally biased region" description="Low complexity" evidence="4">
    <location>
        <begin position="1264"/>
        <end position="1287"/>
    </location>
</feature>
<feature type="region of interest" description="Disordered" evidence="4">
    <location>
        <begin position="257"/>
        <end position="375"/>
    </location>
</feature>
<dbReference type="SUPFAM" id="SSF56112">
    <property type="entry name" value="Protein kinase-like (PK-like)"/>
    <property type="match status" value="1"/>
</dbReference>
<feature type="region of interest" description="Disordered" evidence="4">
    <location>
        <begin position="1395"/>
        <end position="1414"/>
    </location>
</feature>
<organism evidence="6 7">
    <name type="scientific">Ceraceosorus bombacis</name>
    <dbReference type="NCBI Taxonomy" id="401625"/>
    <lineage>
        <taxon>Eukaryota</taxon>
        <taxon>Fungi</taxon>
        <taxon>Dikarya</taxon>
        <taxon>Basidiomycota</taxon>
        <taxon>Ustilaginomycotina</taxon>
        <taxon>Exobasidiomycetes</taxon>
        <taxon>Ceraceosorales</taxon>
        <taxon>Ceraceosoraceae</taxon>
        <taxon>Ceraceosorus</taxon>
    </lineage>
</organism>
<dbReference type="GO" id="GO:0004674">
    <property type="term" value="F:protein serine/threonine kinase activity"/>
    <property type="evidence" value="ECO:0007669"/>
    <property type="project" value="UniProtKB-KW"/>
</dbReference>
<feature type="compositionally biased region" description="Low complexity" evidence="4">
    <location>
        <begin position="1062"/>
        <end position="1071"/>
    </location>
</feature>
<reference evidence="6 7" key="1">
    <citation type="submission" date="2014-09" db="EMBL/GenBank/DDBJ databases">
        <authorList>
            <person name="Magalhaes I.L.F."/>
            <person name="Oliveira U."/>
            <person name="Santos F.R."/>
            <person name="Vidigal T.H.D.A."/>
            <person name="Brescovit A.D."/>
            <person name="Santos A.J."/>
        </authorList>
    </citation>
    <scope>NUCLEOTIDE SEQUENCE [LARGE SCALE GENOMIC DNA]</scope>
</reference>
<evidence type="ECO:0000313" key="7">
    <source>
        <dbReference type="Proteomes" id="UP000054845"/>
    </source>
</evidence>
<dbReference type="Pfam" id="PF00069">
    <property type="entry name" value="Pkinase"/>
    <property type="match status" value="1"/>
</dbReference>
<protein>
    <submittedName>
        <fullName evidence="6">Serine/threonine protein kinase</fullName>
    </submittedName>
</protein>
<feature type="compositionally biased region" description="Basic and acidic residues" evidence="4">
    <location>
        <begin position="341"/>
        <end position="357"/>
    </location>
</feature>
<feature type="region of interest" description="Disordered" evidence="4">
    <location>
        <begin position="1103"/>
        <end position="1226"/>
    </location>
</feature>
<dbReference type="GO" id="GO:0005524">
    <property type="term" value="F:ATP binding"/>
    <property type="evidence" value="ECO:0007669"/>
    <property type="project" value="UniProtKB-UniRule"/>
</dbReference>
<keyword evidence="1 3" id="KW-0547">Nucleotide-binding</keyword>
<feature type="binding site" evidence="3">
    <location>
        <position position="437"/>
    </location>
    <ligand>
        <name>ATP</name>
        <dbReference type="ChEBI" id="CHEBI:30616"/>
    </ligand>
</feature>
<dbReference type="InterPro" id="IPR011009">
    <property type="entry name" value="Kinase-like_dom_sf"/>
</dbReference>
<sequence>MAPISSAIAGEPTESSRTLDSNEFAVPRAVRQHSKLMSHSPRSLGRSTGSGSGSAAYRAPLLQAATVPRPGLPRTLSSSSVVETIASGQSSRAQAGSGRAQDAPAFSHKSPLSVQTSTAAEPSLAVAAPAQASSATRAPAPSSTPGTSKRSLGDGEYFPSGAVTASQSRAHSPAPKGDRSTRASLLNSPAATSLAAAAAAAQLQKASSQRNPESAAQSRARTSRSNTLQDLKRFSASISDAAQAAAGAVAPMTAPAFGSEQRMSADQQRIAEARRASHSRGGSHGEPSSPTTPTNRARTGATQQPPPPRPLTEAEERARAAAKAAEQAAWERTRGAGSDVMKLRGGEADERRRARTQDDEDSDDGKAVMASDWRESDVLPSLEECERFRSEPVDVPSADALLERGISDYTLLPRILGRGKFSTVFMASKNGERSAVKHTALFPHHQLISTRLLREPTLLAELPPHPNLVSVIETVRTPGHFYLVEEYLGGYVTLEALIPLVGGSSKTGAPQPSVLPVDVANRVLDQLISAVHAIHFPLQICHRDIKPENILIHPETLQLKLLDFGLATHYSKSEPKLSTCCGSPAFHCPEIVKALASPPGAVSYWGPEVDAWTCGVTMLRCLTGVRFPLGANHTSLRSMSIRAQRAVATIADASLRDRVGALLEMDGARRMQRFAALAADLEREQGEPDRNQKAFKSTTFIPMEPTHSMQLPLLTGPLSRRATLSPGRTTPGPSSRLATPVGSRAASPARTPRGEDGPDQSSVPPIVLLNPTLQQPQRVLSFIKYCLRCAGILYHAWPDFSAPPLEPSTPGATSLAMFNSWNSGLARSASGEVSGLASPTTPLYPPSGSSVASERSDGWAHVHILQCVIELPEPEPEESDSGFSLVQSIMAAFGRRPSNKRTMSTPDKPRSTDRDPARAPGTPGYAKATPGASGRQGMIRCLSFYIILRFPKMTTSSGRPAFSRQTSLAPKRQRATSSATSTAAGSESPTVSRGPSLDVDTSPLTVRPDTNEEGKTRKPRSRPLSSHSSSHVPTRDSITGESPQLTVETIEQLKRSAGMGQPRSPSSSRAPSRTRKQSRAPRARKAKVFVQVTDERALEAVRNALSVGGTTEGSDEDPLREDDEPVTPQKGDQQSRRKHPHRSTSSLSVASTLRTPNEAFGLQTPRNTSVDRAHRASVGFPFPSREDEQETRGRRGRDNNEVSRGSRAPSQLSTVPLKEESPSASDGLRQALVGLSAALDSLVGPSKLPAADKVPESAVSSQEPSPLQSPRQPTSRSSSDTSSSASAKGAAEAYEQARTLLQGLNKHLSHAEREGAPALEDIISPETFTLFSTVSPAMGICDRELEGLPAVPTAVAQEVALSGLATAALQIVARHASPRELFMAAQERLEMLSSLSDPQGSGASMREASESANQGNQWRVEVPDFARAKEPHRPWCAAMESCGIIALLAVIVPRIRTKKPRNFIQPLVHLLPRSISSCLANAPDEDSAADSRNSRSACSASIMLAVCHLVKAIADWEAQSTGASQISGPSGEILEMLFGVFLACAASLPKQVDPDDAERCYAAAELHFRKRHPRFTLSSGASAPEAVTSPSRSATLRATSNDEVWQALRGTTTALHLELQNLAFKREAPSPSAKEDDGMLQRNATMSVGSFMLLVQLRARKLSSVPAWSPDDAERSISDAMPMLHACFGAGPPTSLSSSGTGPPSSGELLADSAQLWLMWCFEALQSTHLQTETVYVLSQSLSTHASLCSRPVSRQVSLRLFYDLLSMHAPLELAMDVLLDSLTYSPFPQLRMAGLTLLREMLGEKLGKGKDVKGVQLLERLRRVVFVMPSGAPERELSAHASSDQVEQAHALLRSWLEEQGPWIGECCNLLYFLVKRDRENETGIHNADSLSAVETALTRPLKEWLRACSERLCAVSAHRDFEAMRTQLACIQLALERAEEAILDVKRSL</sequence>
<dbReference type="OrthoDB" id="5396786at2759"/>
<keyword evidence="6" id="KW-0723">Serine/threonine-protein kinase</keyword>
<feature type="compositionally biased region" description="Polar residues" evidence="4">
    <location>
        <begin position="955"/>
        <end position="968"/>
    </location>
</feature>
<dbReference type="STRING" id="401625.A0A0P1BKK5"/>
<feature type="compositionally biased region" description="Low complexity" evidence="4">
    <location>
        <begin position="40"/>
        <end position="59"/>
    </location>
</feature>
<evidence type="ECO:0000259" key="5">
    <source>
        <dbReference type="PROSITE" id="PS50011"/>
    </source>
</evidence>
<feature type="region of interest" description="Disordered" evidence="4">
    <location>
        <begin position="894"/>
        <end position="933"/>
    </location>
</feature>
<dbReference type="PROSITE" id="PS00108">
    <property type="entry name" value="PROTEIN_KINASE_ST"/>
    <property type="match status" value="1"/>
</dbReference>
<feature type="domain" description="Protein kinase" evidence="5">
    <location>
        <begin position="410"/>
        <end position="695"/>
    </location>
</feature>
<dbReference type="InterPro" id="IPR017441">
    <property type="entry name" value="Protein_kinase_ATP_BS"/>
</dbReference>
<dbReference type="PANTHER" id="PTHR24348:SF68">
    <property type="entry name" value="SERINE_THREONINE-PROTEIN KINASE ATG1C"/>
    <property type="match status" value="1"/>
</dbReference>
<evidence type="ECO:0000256" key="1">
    <source>
        <dbReference type="ARBA" id="ARBA00022741"/>
    </source>
</evidence>
<feature type="compositionally biased region" description="Polar residues" evidence="4">
    <location>
        <begin position="286"/>
        <end position="296"/>
    </location>
</feature>
<evidence type="ECO:0000256" key="4">
    <source>
        <dbReference type="SAM" id="MobiDB-lite"/>
    </source>
</evidence>
<dbReference type="GO" id="GO:0005737">
    <property type="term" value="C:cytoplasm"/>
    <property type="evidence" value="ECO:0007669"/>
    <property type="project" value="TreeGrafter"/>
</dbReference>
<proteinExistence type="predicted"/>
<feature type="compositionally biased region" description="Basic residues" evidence="4">
    <location>
        <begin position="1072"/>
        <end position="1087"/>
    </location>
</feature>
<dbReference type="PANTHER" id="PTHR24348">
    <property type="entry name" value="SERINE/THREONINE-PROTEIN KINASE UNC-51-RELATED"/>
    <property type="match status" value="1"/>
</dbReference>
<keyword evidence="7" id="KW-1185">Reference proteome</keyword>
<evidence type="ECO:0000313" key="6">
    <source>
        <dbReference type="EMBL" id="CEH16713.1"/>
    </source>
</evidence>
<feature type="compositionally biased region" description="Acidic residues" evidence="4">
    <location>
        <begin position="1113"/>
        <end position="1125"/>
    </location>
</feature>
<dbReference type="InterPro" id="IPR000719">
    <property type="entry name" value="Prot_kinase_dom"/>
</dbReference>
<evidence type="ECO:0000256" key="3">
    <source>
        <dbReference type="PROSITE-ProRule" id="PRU10141"/>
    </source>
</evidence>
<feature type="compositionally biased region" description="Basic and acidic residues" evidence="4">
    <location>
        <begin position="1184"/>
        <end position="1201"/>
    </location>
</feature>
<feature type="compositionally biased region" description="Polar residues" evidence="4">
    <location>
        <begin position="1036"/>
        <end position="1049"/>
    </location>
</feature>
<feature type="compositionally biased region" description="Polar residues" evidence="4">
    <location>
        <begin position="1143"/>
        <end position="1155"/>
    </location>
</feature>
<dbReference type="Proteomes" id="UP000054845">
    <property type="component" value="Unassembled WGS sequence"/>
</dbReference>
<feature type="compositionally biased region" description="Basic and acidic residues" evidence="4">
    <location>
        <begin position="907"/>
        <end position="917"/>
    </location>
</feature>
<dbReference type="GO" id="GO:0010506">
    <property type="term" value="P:regulation of autophagy"/>
    <property type="evidence" value="ECO:0007669"/>
    <property type="project" value="InterPro"/>
</dbReference>
<dbReference type="InterPro" id="IPR008271">
    <property type="entry name" value="Ser/Thr_kinase_AS"/>
</dbReference>
<dbReference type="InterPro" id="IPR045269">
    <property type="entry name" value="Atg1-like"/>
</dbReference>
<feature type="region of interest" description="Disordered" evidence="4">
    <location>
        <begin position="1248"/>
        <end position="1292"/>
    </location>
</feature>
<keyword evidence="6" id="KW-0808">Transferase</keyword>
<name>A0A0P1BKK5_9BASI</name>
<dbReference type="SMART" id="SM00220">
    <property type="entry name" value="S_TKc"/>
    <property type="match status" value="1"/>
</dbReference>
<feature type="compositionally biased region" description="Low complexity" evidence="4">
    <location>
        <begin position="183"/>
        <end position="225"/>
    </location>
</feature>